<dbReference type="Proteomes" id="UP000663193">
    <property type="component" value="Chromosome 17"/>
</dbReference>
<proteinExistence type="predicted"/>
<evidence type="ECO:0000313" key="1">
    <source>
        <dbReference type="EMBL" id="QRD04856.1"/>
    </source>
</evidence>
<reference evidence="2" key="1">
    <citation type="journal article" date="2021" name="BMC Genomics">
        <title>Chromosome-level genome assembly and manually-curated proteome of model necrotroph Parastagonospora nodorum Sn15 reveals a genome-wide trove of candidate effector homologs, and redundancy of virulence-related functions within an accessory chromosome.</title>
        <authorList>
            <person name="Bertazzoni S."/>
            <person name="Jones D.A.B."/>
            <person name="Phan H.T."/>
            <person name="Tan K.-C."/>
            <person name="Hane J.K."/>
        </authorList>
    </citation>
    <scope>NUCLEOTIDE SEQUENCE [LARGE SCALE GENOMIC DNA]</scope>
    <source>
        <strain evidence="2">SN15 / ATCC MYA-4574 / FGSC 10173)</strain>
    </source>
</reference>
<dbReference type="EMBL" id="CP069039">
    <property type="protein sequence ID" value="QRD04856.1"/>
    <property type="molecule type" value="Genomic_DNA"/>
</dbReference>
<protein>
    <submittedName>
        <fullName evidence="1">Uncharacterized protein</fullName>
    </submittedName>
</protein>
<name>A0A7U2FKF7_PHANO</name>
<dbReference type="VEuPathDB" id="FungiDB:JI435_421870"/>
<organism evidence="1 2">
    <name type="scientific">Phaeosphaeria nodorum (strain SN15 / ATCC MYA-4574 / FGSC 10173)</name>
    <name type="common">Glume blotch fungus</name>
    <name type="synonym">Parastagonospora nodorum</name>
    <dbReference type="NCBI Taxonomy" id="321614"/>
    <lineage>
        <taxon>Eukaryota</taxon>
        <taxon>Fungi</taxon>
        <taxon>Dikarya</taxon>
        <taxon>Ascomycota</taxon>
        <taxon>Pezizomycotina</taxon>
        <taxon>Dothideomycetes</taxon>
        <taxon>Pleosporomycetidae</taxon>
        <taxon>Pleosporales</taxon>
        <taxon>Pleosporineae</taxon>
        <taxon>Phaeosphaeriaceae</taxon>
        <taxon>Parastagonospora</taxon>
    </lineage>
</organism>
<gene>
    <name evidence="1" type="ORF">JI435_421870</name>
</gene>
<accession>A0A7U2FKF7</accession>
<sequence>MWGREEKTPKAKRMGIWGRSVVWCRVARLVRGQLVRFGYSMKRKRETNCCVLLWGG</sequence>
<keyword evidence="2" id="KW-1185">Reference proteome</keyword>
<dbReference type="AlphaFoldDB" id="A0A7U2FKF7"/>
<evidence type="ECO:0000313" key="2">
    <source>
        <dbReference type="Proteomes" id="UP000663193"/>
    </source>
</evidence>